<evidence type="ECO:0000313" key="1">
    <source>
        <dbReference type="EMBL" id="CAK9105673.1"/>
    </source>
</evidence>
<proteinExistence type="predicted"/>
<evidence type="ECO:0000313" key="3">
    <source>
        <dbReference type="Proteomes" id="UP001642484"/>
    </source>
</evidence>
<evidence type="ECO:0000313" key="2">
    <source>
        <dbReference type="EMBL" id="CAK9106274.1"/>
    </source>
</evidence>
<name>A0ABP0S1V0_9DINO</name>
<accession>A0ABP0S1V0</accession>
<protein>
    <submittedName>
        <fullName evidence="2">Uncharacterized protein</fullName>
    </submittedName>
</protein>
<reference evidence="2 3" key="1">
    <citation type="submission" date="2024-02" db="EMBL/GenBank/DDBJ databases">
        <authorList>
            <person name="Chen Y."/>
            <person name="Shah S."/>
            <person name="Dougan E. K."/>
            <person name="Thang M."/>
            <person name="Chan C."/>
        </authorList>
    </citation>
    <scope>NUCLEOTIDE SEQUENCE [LARGE SCALE GENOMIC DNA]</scope>
</reference>
<dbReference type="Proteomes" id="UP001642484">
    <property type="component" value="Unassembled WGS sequence"/>
</dbReference>
<dbReference type="EMBL" id="CAXAMN010026783">
    <property type="protein sequence ID" value="CAK9105673.1"/>
    <property type="molecule type" value="Genomic_DNA"/>
</dbReference>
<dbReference type="EMBL" id="CAXAMN010026850">
    <property type="protein sequence ID" value="CAK9106274.1"/>
    <property type="molecule type" value="Genomic_DNA"/>
</dbReference>
<gene>
    <name evidence="1" type="ORF">CCMP2556_LOCUS49445</name>
    <name evidence="2" type="ORF">CCMP2556_LOCUS49685</name>
</gene>
<keyword evidence="3" id="KW-1185">Reference proteome</keyword>
<comment type="caution">
    <text evidence="2">The sequence shown here is derived from an EMBL/GenBank/DDBJ whole genome shotgun (WGS) entry which is preliminary data.</text>
</comment>
<sequence length="171" mass="19438">MADKWCESYGQDAGRPLEFKIFKYIMRIIGSSSQQQLAMEKDEPVCKVLATAPARYWVCGYANNQHAVEEDITSNPRSTSFYRAMQVCRGVLLVLDSAGTPFQRTWCCFEESIAIEHREDHWSRRRLLLDVGATAHVLTDGLAGSETRMIGIVALHRKSIRERGFPLDLLE</sequence>
<organism evidence="2 3">
    <name type="scientific">Durusdinium trenchii</name>
    <dbReference type="NCBI Taxonomy" id="1381693"/>
    <lineage>
        <taxon>Eukaryota</taxon>
        <taxon>Sar</taxon>
        <taxon>Alveolata</taxon>
        <taxon>Dinophyceae</taxon>
        <taxon>Suessiales</taxon>
        <taxon>Symbiodiniaceae</taxon>
        <taxon>Durusdinium</taxon>
    </lineage>
</organism>